<keyword evidence="3" id="KW-0378">Hydrolase</keyword>
<dbReference type="PANTHER" id="PTHR43788">
    <property type="entry name" value="DNA2/NAM7 HELICASE FAMILY MEMBER"/>
    <property type="match status" value="1"/>
</dbReference>
<comment type="caution">
    <text evidence="8">The sequence shown here is derived from an EMBL/GenBank/DDBJ whole genome shotgun (WGS) entry which is preliminary data.</text>
</comment>
<accession>A0A437K4Z6</accession>
<dbReference type="Proteomes" id="UP000288024">
    <property type="component" value="Unassembled WGS sequence"/>
</dbReference>
<dbReference type="InterPro" id="IPR041677">
    <property type="entry name" value="DNA2/NAM7_AAA_11"/>
</dbReference>
<evidence type="ECO:0000313" key="9">
    <source>
        <dbReference type="Proteomes" id="UP000288024"/>
    </source>
</evidence>
<dbReference type="Gene3D" id="3.40.50.300">
    <property type="entry name" value="P-loop containing nucleotide triphosphate hydrolases"/>
    <property type="match status" value="2"/>
</dbReference>
<dbReference type="RefSeq" id="WP_127741519.1">
    <property type="nucleotide sequence ID" value="NZ_RZTZ01000015.1"/>
</dbReference>
<dbReference type="PANTHER" id="PTHR43788:SF8">
    <property type="entry name" value="DNA-BINDING PROTEIN SMUBP-2"/>
    <property type="match status" value="1"/>
</dbReference>
<evidence type="ECO:0000259" key="6">
    <source>
        <dbReference type="Pfam" id="PF13086"/>
    </source>
</evidence>
<name>A0A437K4Z6_9BACI</name>
<feature type="domain" description="DNA2/NAM7 helicase-like C-terminal" evidence="7">
    <location>
        <begin position="399"/>
        <end position="585"/>
    </location>
</feature>
<feature type="domain" description="DNA2/NAM7 helicase helicase" evidence="6">
    <location>
        <begin position="157"/>
        <end position="369"/>
    </location>
</feature>
<dbReference type="Pfam" id="PF13087">
    <property type="entry name" value="AAA_12"/>
    <property type="match status" value="1"/>
</dbReference>
<evidence type="ECO:0000256" key="2">
    <source>
        <dbReference type="ARBA" id="ARBA00022741"/>
    </source>
</evidence>
<evidence type="ECO:0000313" key="8">
    <source>
        <dbReference type="EMBL" id="RVT57769.1"/>
    </source>
</evidence>
<comment type="similarity">
    <text evidence="1">Belongs to the DNA2/NAM7 helicase family.</text>
</comment>
<keyword evidence="5" id="KW-0067">ATP-binding</keyword>
<dbReference type="GO" id="GO:0043139">
    <property type="term" value="F:5'-3' DNA helicase activity"/>
    <property type="evidence" value="ECO:0007669"/>
    <property type="project" value="TreeGrafter"/>
</dbReference>
<dbReference type="Pfam" id="PF13086">
    <property type="entry name" value="AAA_11"/>
    <property type="match status" value="1"/>
</dbReference>
<keyword evidence="9" id="KW-1185">Reference proteome</keyword>
<dbReference type="GO" id="GO:0016787">
    <property type="term" value="F:hydrolase activity"/>
    <property type="evidence" value="ECO:0007669"/>
    <property type="project" value="UniProtKB-KW"/>
</dbReference>
<evidence type="ECO:0000256" key="4">
    <source>
        <dbReference type="ARBA" id="ARBA00022806"/>
    </source>
</evidence>
<evidence type="ECO:0000259" key="7">
    <source>
        <dbReference type="Pfam" id="PF13087"/>
    </source>
</evidence>
<dbReference type="GO" id="GO:0005524">
    <property type="term" value="F:ATP binding"/>
    <property type="evidence" value="ECO:0007669"/>
    <property type="project" value="UniProtKB-KW"/>
</dbReference>
<dbReference type="InterPro" id="IPR027417">
    <property type="entry name" value="P-loop_NTPase"/>
</dbReference>
<evidence type="ECO:0000256" key="1">
    <source>
        <dbReference type="ARBA" id="ARBA00007913"/>
    </source>
</evidence>
<evidence type="ECO:0000256" key="3">
    <source>
        <dbReference type="ARBA" id="ARBA00022801"/>
    </source>
</evidence>
<dbReference type="AlphaFoldDB" id="A0A437K4Z6"/>
<gene>
    <name evidence="8" type="ORF">EM808_23765</name>
</gene>
<dbReference type="SUPFAM" id="SSF52540">
    <property type="entry name" value="P-loop containing nucleoside triphosphate hydrolases"/>
    <property type="match status" value="1"/>
</dbReference>
<dbReference type="InterPro" id="IPR047187">
    <property type="entry name" value="SF1_C_Upf1"/>
</dbReference>
<dbReference type="InterPro" id="IPR041679">
    <property type="entry name" value="DNA2/NAM7-like_C"/>
</dbReference>
<dbReference type="CDD" id="cd18808">
    <property type="entry name" value="SF1_C_Upf1"/>
    <property type="match status" value="1"/>
</dbReference>
<dbReference type="EMBL" id="RZTZ01000015">
    <property type="protein sequence ID" value="RVT57769.1"/>
    <property type="molecule type" value="Genomic_DNA"/>
</dbReference>
<sequence length="744" mass="83957">MTSTSKYIKEWQTALQQEINYLKKFSSSRIALFNGQFLQTAEDYTYYFESIAFVKIPIGSSVVLHWGTAKINGRILSSDGKSLIVQIDKTIGDHVTEAFVSHDPWELLEQLMIRFDTIKENKTKVSRISRLMNPSMLAKHPQEISKNHVHELSLRSKYNPVTFVWGPPGTGKTYTLARVALQKYWKGKRILLLSQSNQAVDVLMKEITSTAKSKDRFKLGDILRYGGNGGEVELAEEKITTSALLDEKDKGLALQKQELLDEKNKLKKDLARSFSSRDSQSLLTMEEQLARVMEKIRKRELQFVKKAMVVGTTLAKAATDATIYEDNYDLVLLDEASMAYVPQIAFAASLGKRMIVCGDFKQLPPIAASRSEAVNKWLKEDIFNASGVADSVASGKLHQHLLLLNEQRRMHPSISSFTNKHIYHSLVTDHPTVARSRKAITEKAPFPMEANILMDTSGFGHYSGFEKGTKSRTNLFHILIALQLMAEAWKSGIKSIGYVTPYRAQSELMDAVASELFPKQMADNSFLVATVHRFQGSERDMIIFDSTEGYPHERPGMLLLGKDSERLLNVAVTRSKGKFIHIANCDFLRKRVGRDKAVRKLVEHQLAENLLVKEAEIGTWVKASHPYVKWQHARNVKDISQDIKHAKTVCIVMPENSNPPIEWLQLLDHVAEYPKCKIYGQAKWAKTRGAKSLPYDGGFPFVIIDEQIVWIGHPLQLVPGAKPPSIAVRMESKQLAAYLLKQLS</sequence>
<protein>
    <submittedName>
        <fullName evidence="8">DNA helicase</fullName>
    </submittedName>
</protein>
<dbReference type="InterPro" id="IPR050534">
    <property type="entry name" value="Coronavir_polyprotein_1ab"/>
</dbReference>
<keyword evidence="2" id="KW-0547">Nucleotide-binding</keyword>
<organism evidence="8 9">
    <name type="scientific">Niallia taxi</name>
    <dbReference type="NCBI Taxonomy" id="2499688"/>
    <lineage>
        <taxon>Bacteria</taxon>
        <taxon>Bacillati</taxon>
        <taxon>Bacillota</taxon>
        <taxon>Bacilli</taxon>
        <taxon>Bacillales</taxon>
        <taxon>Bacillaceae</taxon>
        <taxon>Niallia</taxon>
    </lineage>
</organism>
<proteinExistence type="inferred from homology"/>
<keyword evidence="4 8" id="KW-0347">Helicase</keyword>
<evidence type="ECO:0000256" key="5">
    <source>
        <dbReference type="ARBA" id="ARBA00022840"/>
    </source>
</evidence>
<reference evidence="8 9" key="1">
    <citation type="submission" date="2019-01" db="EMBL/GenBank/DDBJ databases">
        <title>Bacillus sp. M5HDSG1-1, whole genome shotgun sequence.</title>
        <authorList>
            <person name="Tuo L."/>
        </authorList>
    </citation>
    <scope>NUCLEOTIDE SEQUENCE [LARGE SCALE GENOMIC DNA]</scope>
    <source>
        <strain evidence="8 9">M5HDSG1-1</strain>
    </source>
</reference>